<dbReference type="Proteomes" id="UP000593737">
    <property type="component" value="Chromosome"/>
</dbReference>
<dbReference type="AlphaFoldDB" id="A0A7S8FFL4"/>
<gene>
    <name evidence="1" type="ORF">Nkreftii_002673</name>
</gene>
<evidence type="ECO:0000313" key="2">
    <source>
        <dbReference type="Proteomes" id="UP000593737"/>
    </source>
</evidence>
<accession>A0A7S8FFL4</accession>
<sequence>MTIRNRASMDEILCDIFRDVVVGHGQELTPSPRHGWFLDQ</sequence>
<proteinExistence type="predicted"/>
<dbReference type="EMBL" id="CP047423">
    <property type="protein sequence ID" value="QPD04899.1"/>
    <property type="molecule type" value="Genomic_DNA"/>
</dbReference>
<name>A0A7S8FFL4_9BACT</name>
<reference evidence="1 2" key="1">
    <citation type="journal article" date="2020" name="ISME J.">
        <title>Enrichment and physiological characterization of a novel comammox Nitrospira indicates ammonium inhibition of complete nitrification.</title>
        <authorList>
            <person name="Sakoula D."/>
            <person name="Koch H."/>
            <person name="Frank J."/>
            <person name="Jetten M.S.M."/>
            <person name="van Kessel M.A.H.J."/>
            <person name="Lucker S."/>
        </authorList>
    </citation>
    <scope>NUCLEOTIDE SEQUENCE [LARGE SCALE GENOMIC DNA]</scope>
    <source>
        <strain evidence="1">Comreactor17</strain>
    </source>
</reference>
<organism evidence="1 2">
    <name type="scientific">Candidatus Nitrospira kreftii</name>
    <dbReference type="NCBI Taxonomy" id="2652173"/>
    <lineage>
        <taxon>Bacteria</taxon>
        <taxon>Pseudomonadati</taxon>
        <taxon>Nitrospirota</taxon>
        <taxon>Nitrospiria</taxon>
        <taxon>Nitrospirales</taxon>
        <taxon>Nitrospiraceae</taxon>
        <taxon>Nitrospira</taxon>
    </lineage>
</organism>
<protein>
    <submittedName>
        <fullName evidence="1">Uncharacterized protein</fullName>
    </submittedName>
</protein>
<dbReference type="KEGG" id="nkf:Nkreftii_002673"/>
<evidence type="ECO:0000313" key="1">
    <source>
        <dbReference type="EMBL" id="QPD04899.1"/>
    </source>
</evidence>